<sequence length="338" mass="37068">MDKPGFPERKRASGGRAGSGQVFGAEPGFRGMGRVFEAEPGFWMGQNMTPGEILPGAQKSGPIFDSCPGSGTMQGVLDWVRAGLPEDRGHKEYGYGWSGGMSWRGGRWQWCKEEAGGGCGGRKGKGGAERGFCWSLQDFEEEGVAGEENEWRHWKEGQKLGGGAHQGQRGWSKTTGATDFFKEAPDLEDVRDFQITHPSCYPQNPSVLHRDGYEGKQDSVSWDFGGEKSQKMISPSKTGPSDVAAEFDQTARWVSEIWIDEVVCNDASFVEKRQEVAMTDQYVPLIKLSPTLGGQCLEVAGQKFRGVGKFETAVEGVVHMMLNLEERLLLKEVVIADS</sequence>
<proteinExistence type="predicted"/>
<reference evidence="2" key="1">
    <citation type="submission" date="2022-06" db="EMBL/GenBank/DDBJ databases">
        <authorList>
            <consortium name="SYNGENTA / RWTH Aachen University"/>
        </authorList>
    </citation>
    <scope>NUCLEOTIDE SEQUENCE</scope>
</reference>
<feature type="region of interest" description="Disordered" evidence="1">
    <location>
        <begin position="1"/>
        <end position="24"/>
    </location>
</feature>
<accession>A0AAV0BPZ8</accession>
<dbReference type="AlphaFoldDB" id="A0AAV0BPZ8"/>
<organism evidence="2 3">
    <name type="scientific">Phakopsora pachyrhizi</name>
    <name type="common">Asian soybean rust disease fungus</name>
    <dbReference type="NCBI Taxonomy" id="170000"/>
    <lineage>
        <taxon>Eukaryota</taxon>
        <taxon>Fungi</taxon>
        <taxon>Dikarya</taxon>
        <taxon>Basidiomycota</taxon>
        <taxon>Pucciniomycotina</taxon>
        <taxon>Pucciniomycetes</taxon>
        <taxon>Pucciniales</taxon>
        <taxon>Phakopsoraceae</taxon>
        <taxon>Phakopsora</taxon>
    </lineage>
</organism>
<keyword evidence="3" id="KW-1185">Reference proteome</keyword>
<name>A0AAV0BPZ8_PHAPC</name>
<dbReference type="EMBL" id="CALTRL010005899">
    <property type="protein sequence ID" value="CAH7687673.1"/>
    <property type="molecule type" value="Genomic_DNA"/>
</dbReference>
<evidence type="ECO:0000313" key="3">
    <source>
        <dbReference type="Proteomes" id="UP001153365"/>
    </source>
</evidence>
<evidence type="ECO:0000256" key="1">
    <source>
        <dbReference type="SAM" id="MobiDB-lite"/>
    </source>
</evidence>
<evidence type="ECO:0000313" key="2">
    <source>
        <dbReference type="EMBL" id="CAH7687673.1"/>
    </source>
</evidence>
<dbReference type="Proteomes" id="UP001153365">
    <property type="component" value="Unassembled WGS sequence"/>
</dbReference>
<gene>
    <name evidence="2" type="ORF">PPACK8108_LOCUS22491</name>
</gene>
<feature type="compositionally biased region" description="Basic and acidic residues" evidence="1">
    <location>
        <begin position="1"/>
        <end position="11"/>
    </location>
</feature>
<comment type="caution">
    <text evidence="2">The sequence shown here is derived from an EMBL/GenBank/DDBJ whole genome shotgun (WGS) entry which is preliminary data.</text>
</comment>
<protein>
    <submittedName>
        <fullName evidence="2">Uncharacterized protein</fullName>
    </submittedName>
</protein>